<name>A0A0C2IDK7_THEKT</name>
<gene>
    <name evidence="1" type="ORF">RF11_02222</name>
</gene>
<dbReference type="SUPFAM" id="SSF52540">
    <property type="entry name" value="P-loop containing nucleoside triphosphate hydrolases"/>
    <property type="match status" value="1"/>
</dbReference>
<keyword evidence="2" id="KW-1185">Reference proteome</keyword>
<evidence type="ECO:0000313" key="2">
    <source>
        <dbReference type="Proteomes" id="UP000031668"/>
    </source>
</evidence>
<comment type="caution">
    <text evidence="1">The sequence shown here is derived from an EMBL/GenBank/DDBJ whole genome shotgun (WGS) entry which is preliminary data.</text>
</comment>
<organism evidence="1 2">
    <name type="scientific">Thelohanellus kitauei</name>
    <name type="common">Myxosporean</name>
    <dbReference type="NCBI Taxonomy" id="669202"/>
    <lineage>
        <taxon>Eukaryota</taxon>
        <taxon>Metazoa</taxon>
        <taxon>Cnidaria</taxon>
        <taxon>Myxozoa</taxon>
        <taxon>Myxosporea</taxon>
        <taxon>Bivalvulida</taxon>
        <taxon>Platysporina</taxon>
        <taxon>Myxobolidae</taxon>
        <taxon>Thelohanellus</taxon>
    </lineage>
</organism>
<dbReference type="EMBL" id="JWZT01004669">
    <property type="protein sequence ID" value="KII63413.1"/>
    <property type="molecule type" value="Genomic_DNA"/>
</dbReference>
<evidence type="ECO:0000313" key="1">
    <source>
        <dbReference type="EMBL" id="KII63413.1"/>
    </source>
</evidence>
<dbReference type="InterPro" id="IPR027417">
    <property type="entry name" value="P-loop_NTPase"/>
</dbReference>
<protein>
    <submittedName>
        <fullName evidence="1">Uncharacterized protein</fullName>
    </submittedName>
</protein>
<dbReference type="AlphaFoldDB" id="A0A0C2IDK7"/>
<accession>A0A0C2IDK7</accession>
<reference evidence="1 2" key="1">
    <citation type="journal article" date="2014" name="Genome Biol. Evol.">
        <title>The genome of the myxosporean Thelohanellus kitauei shows adaptations to nutrient acquisition within its fish host.</title>
        <authorList>
            <person name="Yang Y."/>
            <person name="Xiong J."/>
            <person name="Zhou Z."/>
            <person name="Huo F."/>
            <person name="Miao W."/>
            <person name="Ran C."/>
            <person name="Liu Y."/>
            <person name="Zhang J."/>
            <person name="Feng J."/>
            <person name="Wang M."/>
            <person name="Wang M."/>
            <person name="Wang L."/>
            <person name="Yao B."/>
        </authorList>
    </citation>
    <scope>NUCLEOTIDE SEQUENCE [LARGE SCALE GENOMIC DNA]</scope>
    <source>
        <strain evidence="1">Wuqing</strain>
    </source>
</reference>
<proteinExistence type="predicted"/>
<dbReference type="Gene3D" id="3.40.50.300">
    <property type="entry name" value="P-loop containing nucleotide triphosphate hydrolases"/>
    <property type="match status" value="1"/>
</dbReference>
<sequence>MPYFETSALTNTNIEESFMELARIIASKSLPQQPKEPEPEKIDLQSPRYPKELANCPLHDRIPARHPSVCTVSESARLALAKVSPIFPMPFRTTVLKWHFSCWEVSNNYIQPPRIVLVPLKK</sequence>
<dbReference type="Proteomes" id="UP000031668">
    <property type="component" value="Unassembled WGS sequence"/>
</dbReference>